<dbReference type="PANTHER" id="PTHR15020:SF50">
    <property type="entry name" value="UPF0659 PROTEIN YMR090W"/>
    <property type="match status" value="1"/>
</dbReference>
<organism evidence="2 3">
    <name type="scientific">Staphylococcus agnetis</name>
    <dbReference type="NCBI Taxonomy" id="985762"/>
    <lineage>
        <taxon>Bacteria</taxon>
        <taxon>Bacillati</taxon>
        <taxon>Bacillota</taxon>
        <taxon>Bacilli</taxon>
        <taxon>Bacillales</taxon>
        <taxon>Staphylococcaceae</taxon>
        <taxon>Staphylococcus</taxon>
    </lineage>
</organism>
<protein>
    <submittedName>
        <fullName evidence="2">NAD(P)H-binding protein</fullName>
    </submittedName>
</protein>
<reference evidence="2" key="1">
    <citation type="submission" date="2019-11" db="EMBL/GenBank/DDBJ databases">
        <title>Whole genome comparisons of Staphylococcus agnetis isolates from cattle and chickens.</title>
        <authorList>
            <person name="Rhoads D."/>
            <person name="Shwani A."/>
            <person name="Adkins P."/>
            <person name="Calcutt M."/>
            <person name="Middleton J."/>
        </authorList>
    </citation>
    <scope>NUCLEOTIDE SEQUENCE</scope>
    <source>
        <strain evidence="2">1387</strain>
    </source>
</reference>
<dbReference type="PANTHER" id="PTHR15020">
    <property type="entry name" value="FLAVIN REDUCTASE-RELATED"/>
    <property type="match status" value="1"/>
</dbReference>
<evidence type="ECO:0000313" key="2">
    <source>
        <dbReference type="EMBL" id="NJI02725.1"/>
    </source>
</evidence>
<dbReference type="SUPFAM" id="SSF51735">
    <property type="entry name" value="NAD(P)-binding Rossmann-fold domains"/>
    <property type="match status" value="1"/>
</dbReference>
<dbReference type="Proteomes" id="UP000646308">
    <property type="component" value="Unassembled WGS sequence"/>
</dbReference>
<dbReference type="InterPro" id="IPR016040">
    <property type="entry name" value="NAD(P)-bd_dom"/>
</dbReference>
<proteinExistence type="predicted"/>
<dbReference type="Pfam" id="PF13460">
    <property type="entry name" value="NAD_binding_10"/>
    <property type="match status" value="1"/>
</dbReference>
<evidence type="ECO:0000313" key="3">
    <source>
        <dbReference type="Proteomes" id="UP000646308"/>
    </source>
</evidence>
<feature type="domain" description="NAD(P)-binding" evidence="1">
    <location>
        <begin position="8"/>
        <end position="195"/>
    </location>
</feature>
<dbReference type="InterPro" id="IPR036291">
    <property type="entry name" value="NAD(P)-bd_dom_sf"/>
</dbReference>
<dbReference type="Gene3D" id="3.40.50.720">
    <property type="entry name" value="NAD(P)-binding Rossmann-like Domain"/>
    <property type="match status" value="1"/>
</dbReference>
<evidence type="ECO:0000259" key="1">
    <source>
        <dbReference type="Pfam" id="PF13460"/>
    </source>
</evidence>
<accession>A0A2T4MIC2</accession>
<dbReference type="AlphaFoldDB" id="A0A2T4MIC2"/>
<dbReference type="RefSeq" id="WP_107368580.1">
    <property type="nucleotide sequence ID" value="NZ_CP045927.1"/>
</dbReference>
<dbReference type="EMBL" id="WMFL01000079">
    <property type="protein sequence ID" value="NJI02725.1"/>
    <property type="molecule type" value="Genomic_DNA"/>
</dbReference>
<comment type="caution">
    <text evidence="2">The sequence shown here is derived from an EMBL/GenBank/DDBJ whole genome shotgun (WGS) entry which is preliminary data.</text>
</comment>
<name>A0A2T4MIC2_9STAP</name>
<dbReference type="CDD" id="cd05243">
    <property type="entry name" value="SDR_a5"/>
    <property type="match status" value="1"/>
</dbReference>
<dbReference type="GeneID" id="57692482"/>
<sequence length="221" mass="23892">MGKTFVLGANGGVGRHLVQLLKENHQDFTAGVRQASQKEALEAKGIKATQIDVEHDSIETLQSKLEGYDQVVFSVGSGGKTGADKTIAVDLDGAVKVIKACEDANISHFVMVSTWDSRREAIDAGGDLKPYTIAKHYADDYLRRSHITATIVHPGGLTNAQGSGSVSIASLFEKPDKREISRENVARVLFEIITQSKHQGKEFQVLDGDQPVGEALDNIHV</sequence>
<gene>
    <name evidence="2" type="ORF">GLV84_07785</name>
</gene>